<comment type="subcellular location">
    <subcellularLocation>
        <location evidence="1">Periplasm</location>
    </subcellularLocation>
</comment>
<dbReference type="Gene3D" id="2.60.40.420">
    <property type="entry name" value="Cupredoxins - blue copper proteins"/>
    <property type="match status" value="1"/>
</dbReference>
<reference evidence="10 11" key="1">
    <citation type="journal article" date="2015" name="Nature">
        <title>rRNA introns, odd ribosomes, and small enigmatic genomes across a large radiation of phyla.</title>
        <authorList>
            <person name="Brown C.T."/>
            <person name="Hug L.A."/>
            <person name="Thomas B.C."/>
            <person name="Sharon I."/>
            <person name="Castelle C.J."/>
            <person name="Singh A."/>
            <person name="Wilkins M.J."/>
            <person name="Williams K.H."/>
            <person name="Banfield J.F."/>
        </authorList>
    </citation>
    <scope>NUCLEOTIDE SEQUENCE [LARGE SCALE GENOMIC DNA]</scope>
</reference>
<evidence type="ECO:0000256" key="5">
    <source>
        <dbReference type="ARBA" id="ARBA00022982"/>
    </source>
</evidence>
<keyword evidence="8" id="KW-1133">Transmembrane helix</keyword>
<evidence type="ECO:0000256" key="3">
    <source>
        <dbReference type="ARBA" id="ARBA00022723"/>
    </source>
</evidence>
<gene>
    <name evidence="10" type="ORF">UX48_C0046G0001</name>
</gene>
<keyword evidence="6 7" id="KW-0186">Copper</keyword>
<dbReference type="GO" id="GO:0042597">
    <property type="term" value="C:periplasmic space"/>
    <property type="evidence" value="ECO:0007669"/>
    <property type="project" value="UniProtKB-SubCell"/>
</dbReference>
<feature type="binding site" evidence="7">
    <location>
        <position position="90"/>
    </location>
    <ligand>
        <name>Cu cation</name>
        <dbReference type="ChEBI" id="CHEBI:23378"/>
    </ligand>
</feature>
<organism evidence="10 11">
    <name type="scientific">Candidatus Azambacteria bacterium GW2011_GWB1_46_27</name>
    <dbReference type="NCBI Taxonomy" id="1618617"/>
    <lineage>
        <taxon>Bacteria</taxon>
        <taxon>Candidatus Azamiibacteriota</taxon>
    </lineage>
</organism>
<dbReference type="InterPro" id="IPR008972">
    <property type="entry name" value="Cupredoxin"/>
</dbReference>
<dbReference type="InterPro" id="IPR002386">
    <property type="entry name" value="Amicyanin/Pseudoazurin"/>
</dbReference>
<dbReference type="PANTHER" id="PTHR36507:SF1">
    <property type="entry name" value="BLL1555 PROTEIN"/>
    <property type="match status" value="1"/>
</dbReference>
<comment type="cofactor">
    <cofactor evidence="7">
        <name>Cu cation</name>
        <dbReference type="ChEBI" id="CHEBI:23378"/>
    </cofactor>
    <text evidence="7">Binds 1 copper ion per subunit.</text>
</comment>
<keyword evidence="5" id="KW-0249">Electron transport</keyword>
<keyword evidence="8" id="KW-0472">Membrane</keyword>
<evidence type="ECO:0000256" key="6">
    <source>
        <dbReference type="ARBA" id="ARBA00023008"/>
    </source>
</evidence>
<evidence type="ECO:0000313" key="11">
    <source>
        <dbReference type="Proteomes" id="UP000034067"/>
    </source>
</evidence>
<dbReference type="Pfam" id="PF00127">
    <property type="entry name" value="Copper-bind"/>
    <property type="match status" value="1"/>
</dbReference>
<dbReference type="SUPFAM" id="SSF49503">
    <property type="entry name" value="Cupredoxins"/>
    <property type="match status" value="1"/>
</dbReference>
<feature type="transmembrane region" description="Helical" evidence="8">
    <location>
        <begin position="6"/>
        <end position="25"/>
    </location>
</feature>
<evidence type="ECO:0000256" key="8">
    <source>
        <dbReference type="SAM" id="Phobius"/>
    </source>
</evidence>
<evidence type="ECO:0000259" key="9">
    <source>
        <dbReference type="Pfam" id="PF00127"/>
    </source>
</evidence>
<sequence length="139" mass="15104">MKNSLFLAAIAVIVVVIAVGVWFFFAPVSLVEQMPAQDNSSQAPLPEPAPALSPSESVSIIIRSFAFEPGDVTIKKGTTIAWTNRDSVNHTVTGDNDSMLNSPVLKQDQNFSFTFTSPGEFYYHCAIHPSMKGKVTVIE</sequence>
<keyword evidence="3 7" id="KW-0479">Metal-binding</keyword>
<protein>
    <submittedName>
        <fullName evidence="10">Blue (Type 1) copper domain protein</fullName>
    </submittedName>
</protein>
<dbReference type="CDD" id="cd13921">
    <property type="entry name" value="Amicyanin"/>
    <property type="match status" value="1"/>
</dbReference>
<dbReference type="GO" id="GO:0005507">
    <property type="term" value="F:copper ion binding"/>
    <property type="evidence" value="ECO:0007669"/>
    <property type="project" value="InterPro"/>
</dbReference>
<feature type="domain" description="Blue (type 1) copper" evidence="9">
    <location>
        <begin position="62"/>
        <end position="137"/>
    </location>
</feature>
<accession>A0A0G1PLK4</accession>
<dbReference type="InterPro" id="IPR000923">
    <property type="entry name" value="BlueCu_1"/>
</dbReference>
<keyword evidence="2" id="KW-0813">Transport</keyword>
<comment type="caution">
    <text evidence="10">The sequence shown here is derived from an EMBL/GenBank/DDBJ whole genome shotgun (WGS) entry which is preliminary data.</text>
</comment>
<dbReference type="PANTHER" id="PTHR36507">
    <property type="entry name" value="BLL1555 PROTEIN"/>
    <property type="match status" value="1"/>
</dbReference>
<evidence type="ECO:0000313" key="10">
    <source>
        <dbReference type="EMBL" id="KKU33582.1"/>
    </source>
</evidence>
<feature type="binding site" evidence="7">
    <location>
        <position position="128"/>
    </location>
    <ligand>
        <name>Cu cation</name>
        <dbReference type="ChEBI" id="CHEBI:23378"/>
    </ligand>
</feature>
<keyword evidence="4" id="KW-0574">Periplasm</keyword>
<feature type="binding site" evidence="7">
    <location>
        <position position="125"/>
    </location>
    <ligand>
        <name>Cu cation</name>
        <dbReference type="ChEBI" id="CHEBI:23378"/>
    </ligand>
</feature>
<dbReference type="InterPro" id="IPR052721">
    <property type="entry name" value="ET_Amicyanin"/>
</dbReference>
<dbReference type="AlphaFoldDB" id="A0A0G1PLK4"/>
<dbReference type="Proteomes" id="UP000034067">
    <property type="component" value="Unassembled WGS sequence"/>
</dbReference>
<evidence type="ECO:0000256" key="4">
    <source>
        <dbReference type="ARBA" id="ARBA00022764"/>
    </source>
</evidence>
<dbReference type="InterPro" id="IPR035668">
    <property type="entry name" value="Amicyanin"/>
</dbReference>
<dbReference type="EMBL" id="LCMJ01000046">
    <property type="protein sequence ID" value="KKU33582.1"/>
    <property type="molecule type" value="Genomic_DNA"/>
</dbReference>
<dbReference type="PRINTS" id="PR00155">
    <property type="entry name" value="AMICYANIN"/>
</dbReference>
<name>A0A0G1PLK4_9BACT</name>
<evidence type="ECO:0000256" key="2">
    <source>
        <dbReference type="ARBA" id="ARBA00022448"/>
    </source>
</evidence>
<evidence type="ECO:0000256" key="1">
    <source>
        <dbReference type="ARBA" id="ARBA00004418"/>
    </source>
</evidence>
<evidence type="ECO:0000256" key="7">
    <source>
        <dbReference type="PIRSR" id="PIRSR602386-1"/>
    </source>
</evidence>
<proteinExistence type="predicted"/>
<keyword evidence="8" id="KW-0812">Transmembrane</keyword>
<dbReference type="GO" id="GO:0009055">
    <property type="term" value="F:electron transfer activity"/>
    <property type="evidence" value="ECO:0007669"/>
    <property type="project" value="InterPro"/>
</dbReference>